<evidence type="ECO:0000259" key="8">
    <source>
        <dbReference type="Pfam" id="PF00408"/>
    </source>
</evidence>
<dbReference type="PANTHER" id="PTHR45745:SF1">
    <property type="entry name" value="PHOSPHOGLUCOMUTASE 2B-RELATED"/>
    <property type="match status" value="1"/>
</dbReference>
<keyword evidence="5 7" id="KW-0460">Magnesium</keyword>
<dbReference type="PANTHER" id="PTHR45745">
    <property type="entry name" value="PHOSPHOMANNOMUTASE 45A"/>
    <property type="match status" value="1"/>
</dbReference>
<dbReference type="Pfam" id="PF02879">
    <property type="entry name" value="PGM_PMM_II"/>
    <property type="match status" value="1"/>
</dbReference>
<proteinExistence type="inferred from homology"/>
<comment type="similarity">
    <text evidence="2 7">Belongs to the phosphohexose mutase family.</text>
</comment>
<protein>
    <submittedName>
        <fullName evidence="12">Phosphoglucosamine mutase</fullName>
    </submittedName>
</protein>
<dbReference type="Proteomes" id="UP000033428">
    <property type="component" value="Unassembled WGS sequence"/>
</dbReference>
<comment type="cofactor">
    <cofactor evidence="1">
        <name>Mg(2+)</name>
        <dbReference type="ChEBI" id="CHEBI:18420"/>
    </cofactor>
</comment>
<dbReference type="SUPFAM" id="SSF53738">
    <property type="entry name" value="Phosphoglucomutase, first 3 domains"/>
    <property type="match status" value="3"/>
</dbReference>
<keyword evidence="4 7" id="KW-0479">Metal-binding</keyword>
<comment type="caution">
    <text evidence="12">The sequence shown here is derived from an EMBL/GenBank/DDBJ whole genome shotgun (WGS) entry which is preliminary data.</text>
</comment>
<dbReference type="Pfam" id="PF00408">
    <property type="entry name" value="PGM_PMM_IV"/>
    <property type="match status" value="1"/>
</dbReference>
<keyword evidence="13" id="KW-1185">Reference proteome</keyword>
<dbReference type="InterPro" id="IPR005846">
    <property type="entry name" value="A-D-PHexomutase_a/b/a-III"/>
</dbReference>
<evidence type="ECO:0000313" key="12">
    <source>
        <dbReference type="EMBL" id="KJJ84994.1"/>
    </source>
</evidence>
<reference evidence="12 13" key="1">
    <citation type="submission" date="2015-02" db="EMBL/GenBank/DDBJ databases">
        <title>Single-cell genomics of uncultivated deep-branching MTB reveals a conserved set of magnetosome genes.</title>
        <authorList>
            <person name="Kolinko S."/>
            <person name="Richter M."/>
            <person name="Glockner F.O."/>
            <person name="Brachmann A."/>
            <person name="Schuler D."/>
        </authorList>
    </citation>
    <scope>NUCLEOTIDE SEQUENCE [LARGE SCALE GENOMIC DNA]</scope>
    <source>
        <strain evidence="12">SKK-01</strain>
    </source>
</reference>
<evidence type="ECO:0000259" key="9">
    <source>
        <dbReference type="Pfam" id="PF02878"/>
    </source>
</evidence>
<evidence type="ECO:0000256" key="2">
    <source>
        <dbReference type="ARBA" id="ARBA00010231"/>
    </source>
</evidence>
<dbReference type="InterPro" id="IPR016066">
    <property type="entry name" value="A-D-PHexomutase_CS"/>
</dbReference>
<keyword evidence="3" id="KW-0597">Phosphoprotein</keyword>
<accession>A0A0F0CSK1</accession>
<evidence type="ECO:0000256" key="3">
    <source>
        <dbReference type="ARBA" id="ARBA00022553"/>
    </source>
</evidence>
<feature type="domain" description="Alpha-D-phosphohexomutase C-terminal" evidence="8">
    <location>
        <begin position="420"/>
        <end position="467"/>
    </location>
</feature>
<dbReference type="GO" id="GO:0008973">
    <property type="term" value="F:phosphopentomutase activity"/>
    <property type="evidence" value="ECO:0007669"/>
    <property type="project" value="TreeGrafter"/>
</dbReference>
<dbReference type="InterPro" id="IPR016055">
    <property type="entry name" value="A-D-PHexomutase_a/b/a-I/II/III"/>
</dbReference>
<dbReference type="Pfam" id="PF02878">
    <property type="entry name" value="PGM_PMM_I"/>
    <property type="match status" value="1"/>
</dbReference>
<dbReference type="Gene3D" id="3.40.120.10">
    <property type="entry name" value="Alpha-D-Glucose-1,6-Bisphosphate, subunit A, domain 3"/>
    <property type="match status" value="3"/>
</dbReference>
<feature type="domain" description="Alpha-D-phosphohexomutase alpha/beta/alpha" evidence="11">
    <location>
        <begin position="274"/>
        <end position="378"/>
    </location>
</feature>
<keyword evidence="6" id="KW-0413">Isomerase</keyword>
<evidence type="ECO:0000256" key="7">
    <source>
        <dbReference type="RuleBase" id="RU004326"/>
    </source>
</evidence>
<dbReference type="SUPFAM" id="SSF55957">
    <property type="entry name" value="Phosphoglucomutase, C-terminal domain"/>
    <property type="match status" value="1"/>
</dbReference>
<evidence type="ECO:0000259" key="11">
    <source>
        <dbReference type="Pfam" id="PF02880"/>
    </source>
</evidence>
<dbReference type="InterPro" id="IPR005841">
    <property type="entry name" value="Alpha-D-phosphohexomutase_SF"/>
</dbReference>
<dbReference type="GO" id="GO:0006166">
    <property type="term" value="P:purine ribonucleoside salvage"/>
    <property type="evidence" value="ECO:0007669"/>
    <property type="project" value="TreeGrafter"/>
</dbReference>
<name>A0A0F0CSK1_9BACT</name>
<feature type="domain" description="Alpha-D-phosphohexomutase alpha/beta/alpha" evidence="9">
    <location>
        <begin position="9"/>
        <end position="145"/>
    </location>
</feature>
<dbReference type="InterPro" id="IPR036900">
    <property type="entry name" value="A-D-PHexomutase_C_sf"/>
</dbReference>
<evidence type="ECO:0000259" key="10">
    <source>
        <dbReference type="Pfam" id="PF02879"/>
    </source>
</evidence>
<evidence type="ECO:0000256" key="6">
    <source>
        <dbReference type="ARBA" id="ARBA00023235"/>
    </source>
</evidence>
<dbReference type="EMBL" id="JYNY01000231">
    <property type="protein sequence ID" value="KJJ84994.1"/>
    <property type="molecule type" value="Genomic_DNA"/>
</dbReference>
<dbReference type="InterPro" id="IPR005844">
    <property type="entry name" value="A-D-PHexomutase_a/b/a-I"/>
</dbReference>
<dbReference type="InterPro" id="IPR005845">
    <property type="entry name" value="A-D-PHexomutase_a/b/a-II"/>
</dbReference>
<gene>
    <name evidence="12" type="ORF">OMAG_001133</name>
</gene>
<feature type="domain" description="Alpha-D-phosphohexomutase alpha/beta/alpha" evidence="10">
    <location>
        <begin position="172"/>
        <end position="269"/>
    </location>
</feature>
<dbReference type="Gene3D" id="3.30.310.50">
    <property type="entry name" value="Alpha-D-phosphohexomutase, C-terminal domain"/>
    <property type="match status" value="1"/>
</dbReference>
<dbReference type="PRINTS" id="PR00509">
    <property type="entry name" value="PGMPMM"/>
</dbReference>
<dbReference type="GO" id="GO:0000287">
    <property type="term" value="F:magnesium ion binding"/>
    <property type="evidence" value="ECO:0007669"/>
    <property type="project" value="InterPro"/>
</dbReference>
<evidence type="ECO:0000256" key="1">
    <source>
        <dbReference type="ARBA" id="ARBA00001946"/>
    </source>
</evidence>
<sequence length="479" mass="53227">MGGVKMADIKFGTDGWRAIISDDFTFANVGIVSQAISSFILDQKEPVYKKREVVIGYDTRFMSDKYAEIIAKNMAANGIKAILSVAACPTPSVSYYIKKYKLTGGVMITASHNPAEYNGVKYKGFFGGSAGPDIIKDIEARLHKNNVKTLDFEEALKKGLIVKKDLVTDQLDFIKKYADMAKLKKAKLKVLVDSMNGSGGTYLGDLLKGTSIKVDYMNTELNPSFNGKSPEPNGKYLKELMIRVKNGGYDIGVATDGDADRVGIVDEKGRVLSGHKVMSLLLLHLLINKKMTGGVVQTVCGTRLIDKISTEYGIKAYETPVGFKYLCELMIKEDILLAGEETGGIGFKNYIPERDGFLSALLIMEMMITMKKSLSEILKWVDSKFGKYVYQREDMSFPEKSRDNIVSGLEKKPLEKILNKKVVSLNKADGIKFICEDESWLLLRMSGTEPKLRIYAETSSEKLAGEYIEFGRKYALSLM</sequence>
<dbReference type="GO" id="GO:0005975">
    <property type="term" value="P:carbohydrate metabolic process"/>
    <property type="evidence" value="ECO:0007669"/>
    <property type="project" value="InterPro"/>
</dbReference>
<evidence type="ECO:0000256" key="5">
    <source>
        <dbReference type="ARBA" id="ARBA00022842"/>
    </source>
</evidence>
<organism evidence="12 13">
    <name type="scientific">Candidatus Omnitrophus magneticus</name>
    <dbReference type="NCBI Taxonomy" id="1609969"/>
    <lineage>
        <taxon>Bacteria</taxon>
        <taxon>Pseudomonadati</taxon>
        <taxon>Candidatus Omnitrophota</taxon>
        <taxon>Candidatus Omnitrophus</taxon>
    </lineage>
</organism>
<dbReference type="CDD" id="cd05800">
    <property type="entry name" value="PGM_like2"/>
    <property type="match status" value="1"/>
</dbReference>
<evidence type="ECO:0000256" key="4">
    <source>
        <dbReference type="ARBA" id="ARBA00022723"/>
    </source>
</evidence>
<dbReference type="AlphaFoldDB" id="A0A0F0CSK1"/>
<evidence type="ECO:0000313" key="13">
    <source>
        <dbReference type="Proteomes" id="UP000033428"/>
    </source>
</evidence>
<dbReference type="Pfam" id="PF02880">
    <property type="entry name" value="PGM_PMM_III"/>
    <property type="match status" value="1"/>
</dbReference>
<dbReference type="PROSITE" id="PS00710">
    <property type="entry name" value="PGM_PMM"/>
    <property type="match status" value="1"/>
</dbReference>
<dbReference type="InterPro" id="IPR005843">
    <property type="entry name" value="A-D-PHexomutase_C"/>
</dbReference>